<protein>
    <recommendedName>
        <fullName evidence="5">Secreted protein</fullName>
    </recommendedName>
</protein>
<dbReference type="KEGG" id="tom:BWR18_17305"/>
<gene>
    <name evidence="3" type="ORF">BWR18_17305</name>
</gene>
<keyword evidence="4" id="KW-1185">Reference proteome</keyword>
<accession>A0A1P8MYX2</accession>
<feature type="signal peptide" evidence="2">
    <location>
        <begin position="1"/>
        <end position="23"/>
    </location>
</feature>
<dbReference type="Proteomes" id="UP000186336">
    <property type="component" value="Chromosome"/>
</dbReference>
<keyword evidence="1" id="KW-1133">Transmembrane helix</keyword>
<name>A0A1P8MYX2_9RHOB</name>
<dbReference type="STRING" id="299262.BWR18_17305"/>
<dbReference type="RefSeq" id="WP_076629677.1">
    <property type="nucleotide sequence ID" value="NZ_CP019312.1"/>
</dbReference>
<sequence length="81" mass="7604">MTKALKLISATALVAATSTAALAQDVPVNSTVSGGQGAEIQLGQGEAGALTITPIGAAAAFTIGLAIAAGGSSSSTTTTTQ</sequence>
<evidence type="ECO:0000313" key="4">
    <source>
        <dbReference type="Proteomes" id="UP000186336"/>
    </source>
</evidence>
<keyword evidence="1" id="KW-0472">Membrane</keyword>
<dbReference type="AlphaFoldDB" id="A0A1P8MYX2"/>
<evidence type="ECO:0000313" key="3">
    <source>
        <dbReference type="EMBL" id="APX13243.1"/>
    </source>
</evidence>
<proteinExistence type="predicted"/>
<reference evidence="3 4" key="1">
    <citation type="submission" date="2017-01" db="EMBL/GenBank/DDBJ databases">
        <title>Complete genome of Tateyamaria omphalii DOK1-4 isolated from seawater in Dokdo.</title>
        <authorList>
            <person name="Kim J.H."/>
            <person name="Chi W.-J."/>
        </authorList>
    </citation>
    <scope>NUCLEOTIDE SEQUENCE [LARGE SCALE GENOMIC DNA]</scope>
    <source>
        <strain evidence="3 4">DOK1-4</strain>
    </source>
</reference>
<evidence type="ECO:0000256" key="2">
    <source>
        <dbReference type="SAM" id="SignalP"/>
    </source>
</evidence>
<keyword evidence="1" id="KW-0812">Transmembrane</keyword>
<evidence type="ECO:0008006" key="5">
    <source>
        <dbReference type="Google" id="ProtNLM"/>
    </source>
</evidence>
<feature type="chain" id="PRO_5012117044" description="Secreted protein" evidence="2">
    <location>
        <begin position="24"/>
        <end position="81"/>
    </location>
</feature>
<feature type="transmembrane region" description="Helical" evidence="1">
    <location>
        <begin position="47"/>
        <end position="69"/>
    </location>
</feature>
<evidence type="ECO:0000256" key="1">
    <source>
        <dbReference type="SAM" id="Phobius"/>
    </source>
</evidence>
<dbReference type="EMBL" id="CP019312">
    <property type="protein sequence ID" value="APX13243.1"/>
    <property type="molecule type" value="Genomic_DNA"/>
</dbReference>
<keyword evidence="2" id="KW-0732">Signal</keyword>
<organism evidence="3 4">
    <name type="scientific">Tateyamaria omphalii</name>
    <dbReference type="NCBI Taxonomy" id="299262"/>
    <lineage>
        <taxon>Bacteria</taxon>
        <taxon>Pseudomonadati</taxon>
        <taxon>Pseudomonadota</taxon>
        <taxon>Alphaproteobacteria</taxon>
        <taxon>Rhodobacterales</taxon>
        <taxon>Roseobacteraceae</taxon>
        <taxon>Tateyamaria</taxon>
    </lineage>
</organism>